<feature type="transmembrane region" description="Helical" evidence="2">
    <location>
        <begin position="141"/>
        <end position="162"/>
    </location>
</feature>
<dbReference type="PROSITE" id="PS50943">
    <property type="entry name" value="HTH_CROC1"/>
    <property type="match status" value="1"/>
</dbReference>
<proteinExistence type="predicted"/>
<dbReference type="GO" id="GO:0003677">
    <property type="term" value="F:DNA binding"/>
    <property type="evidence" value="ECO:0007669"/>
    <property type="project" value="UniProtKB-KW"/>
</dbReference>
<dbReference type="SUPFAM" id="SSF47413">
    <property type="entry name" value="lambda repressor-like DNA-binding domains"/>
    <property type="match status" value="1"/>
</dbReference>
<dbReference type="CDD" id="cd00093">
    <property type="entry name" value="HTH_XRE"/>
    <property type="match status" value="1"/>
</dbReference>
<dbReference type="InterPro" id="IPR001387">
    <property type="entry name" value="Cro/C1-type_HTH"/>
</dbReference>
<dbReference type="RefSeq" id="WP_153496352.1">
    <property type="nucleotide sequence ID" value="NZ_CAXYUY010000010.1"/>
</dbReference>
<dbReference type="AlphaFoldDB" id="A0A7X1Z8C3"/>
<dbReference type="PANTHER" id="PTHR46558">
    <property type="entry name" value="TRACRIPTIONAL REGULATORY PROTEIN-RELATED-RELATED"/>
    <property type="match status" value="1"/>
</dbReference>
<name>A0A7X1Z8C3_9LACT</name>
<keyword evidence="2" id="KW-0812">Transmembrane</keyword>
<evidence type="ECO:0000256" key="2">
    <source>
        <dbReference type="SAM" id="Phobius"/>
    </source>
</evidence>
<sequence length="185" mass="21395">MLGENLQKARLAQNLTQEDVAKELYFSRQAISRWESEKTEPDIETLIALAQLYDTDLLSLTKGIEPQKRKKHLNLLAGFGLVTFNFVLGVWLIVTIVLLLCALYAVLLGLLFAPFLMIFAVFTHNPQITFINASGATGFEWWHWIIAVIACSLVILISRYVFRFTKFLYFWLIKYLKFNLKSVYH</sequence>
<organism evidence="4 5">
    <name type="scientific">Lactococcus hircilactis</name>
    <dbReference type="NCBI Taxonomy" id="1494462"/>
    <lineage>
        <taxon>Bacteria</taxon>
        <taxon>Bacillati</taxon>
        <taxon>Bacillota</taxon>
        <taxon>Bacilli</taxon>
        <taxon>Lactobacillales</taxon>
        <taxon>Streptococcaceae</taxon>
        <taxon>Lactococcus</taxon>
    </lineage>
</organism>
<reference evidence="4 5" key="1">
    <citation type="submission" date="2019-10" db="EMBL/GenBank/DDBJ databases">
        <authorList>
            <person name="Dong K."/>
        </authorList>
    </citation>
    <scope>NUCLEOTIDE SEQUENCE [LARGE SCALE GENOMIC DNA]</scope>
    <source>
        <strain evidence="4 5">DSM 28960</strain>
    </source>
</reference>
<dbReference type="InterPro" id="IPR010982">
    <property type="entry name" value="Lambda_DNA-bd_dom_sf"/>
</dbReference>
<comment type="caution">
    <text evidence="4">The sequence shown here is derived from an EMBL/GenBank/DDBJ whole genome shotgun (WGS) entry which is preliminary data.</text>
</comment>
<accession>A0A7X1Z8C3</accession>
<protein>
    <submittedName>
        <fullName evidence="4">Helix-turn-helix domain-containing protein</fullName>
    </submittedName>
</protein>
<dbReference type="Proteomes" id="UP000439550">
    <property type="component" value="Unassembled WGS sequence"/>
</dbReference>
<keyword evidence="1" id="KW-0238">DNA-binding</keyword>
<dbReference type="SMART" id="SM00530">
    <property type="entry name" value="HTH_XRE"/>
    <property type="match status" value="1"/>
</dbReference>
<feature type="transmembrane region" description="Helical" evidence="2">
    <location>
        <begin position="101"/>
        <end position="121"/>
    </location>
</feature>
<keyword evidence="2" id="KW-0472">Membrane</keyword>
<feature type="domain" description="HTH cro/C1-type" evidence="3">
    <location>
        <begin position="6"/>
        <end position="60"/>
    </location>
</feature>
<dbReference type="Pfam" id="PF01381">
    <property type="entry name" value="HTH_3"/>
    <property type="match status" value="1"/>
</dbReference>
<keyword evidence="2" id="KW-1133">Transmembrane helix</keyword>
<evidence type="ECO:0000256" key="1">
    <source>
        <dbReference type="ARBA" id="ARBA00023125"/>
    </source>
</evidence>
<dbReference type="PANTHER" id="PTHR46558:SF4">
    <property type="entry name" value="DNA-BIDING PHAGE PROTEIN"/>
    <property type="match status" value="1"/>
</dbReference>
<evidence type="ECO:0000313" key="4">
    <source>
        <dbReference type="EMBL" id="MQW39689.1"/>
    </source>
</evidence>
<feature type="transmembrane region" description="Helical" evidence="2">
    <location>
        <begin position="75"/>
        <end position="94"/>
    </location>
</feature>
<evidence type="ECO:0000259" key="3">
    <source>
        <dbReference type="PROSITE" id="PS50943"/>
    </source>
</evidence>
<dbReference type="Gene3D" id="1.10.260.40">
    <property type="entry name" value="lambda repressor-like DNA-binding domains"/>
    <property type="match status" value="1"/>
</dbReference>
<dbReference type="OrthoDB" id="9805856at2"/>
<gene>
    <name evidence="4" type="ORF">GHI93_07090</name>
</gene>
<evidence type="ECO:0000313" key="5">
    <source>
        <dbReference type="Proteomes" id="UP000439550"/>
    </source>
</evidence>
<dbReference type="EMBL" id="WITJ01000008">
    <property type="protein sequence ID" value="MQW39689.1"/>
    <property type="molecule type" value="Genomic_DNA"/>
</dbReference>
<keyword evidence="5" id="KW-1185">Reference proteome</keyword>